<dbReference type="EC" id="3.5.4.6" evidence="2"/>
<feature type="compositionally biased region" description="Low complexity" evidence="1">
    <location>
        <begin position="14"/>
        <end position="25"/>
    </location>
</feature>
<keyword evidence="2" id="KW-0378">Hydrolase</keyword>
<proteinExistence type="predicted"/>
<comment type="caution">
    <text evidence="2">The sequence shown here is derived from an EMBL/GenBank/DDBJ whole genome shotgun (WGS) entry which is preliminary data.</text>
</comment>
<feature type="non-terminal residue" evidence="2">
    <location>
        <position position="349"/>
    </location>
</feature>
<feature type="compositionally biased region" description="Polar residues" evidence="1">
    <location>
        <begin position="135"/>
        <end position="144"/>
    </location>
</feature>
<name>A0A9W8H496_9FUNG</name>
<evidence type="ECO:0000256" key="1">
    <source>
        <dbReference type="SAM" id="MobiDB-lite"/>
    </source>
</evidence>
<evidence type="ECO:0000313" key="2">
    <source>
        <dbReference type="EMBL" id="KAJ2777912.1"/>
    </source>
</evidence>
<feature type="region of interest" description="Disordered" evidence="1">
    <location>
        <begin position="1"/>
        <end position="74"/>
    </location>
</feature>
<feature type="compositionally biased region" description="Low complexity" evidence="1">
    <location>
        <begin position="103"/>
        <end position="114"/>
    </location>
</feature>
<dbReference type="EMBL" id="JANBUM010000382">
    <property type="protein sequence ID" value="KAJ2777912.1"/>
    <property type="molecule type" value="Genomic_DNA"/>
</dbReference>
<gene>
    <name evidence="2" type="primary">AMD1_2</name>
    <name evidence="2" type="ORF">GGI15_004356</name>
</gene>
<organism evidence="2 3">
    <name type="scientific">Coemansia interrupta</name>
    <dbReference type="NCBI Taxonomy" id="1126814"/>
    <lineage>
        <taxon>Eukaryota</taxon>
        <taxon>Fungi</taxon>
        <taxon>Fungi incertae sedis</taxon>
        <taxon>Zoopagomycota</taxon>
        <taxon>Kickxellomycotina</taxon>
        <taxon>Kickxellomycetes</taxon>
        <taxon>Kickxellales</taxon>
        <taxon>Kickxellaceae</taxon>
        <taxon>Coemansia</taxon>
    </lineage>
</organism>
<evidence type="ECO:0000313" key="3">
    <source>
        <dbReference type="Proteomes" id="UP001140172"/>
    </source>
</evidence>
<dbReference type="Proteomes" id="UP001140172">
    <property type="component" value="Unassembled WGS sequence"/>
</dbReference>
<feature type="region of interest" description="Disordered" evidence="1">
    <location>
        <begin position="97"/>
        <end position="144"/>
    </location>
</feature>
<sequence length="349" mass="37955">MTIDEIRPAPGDDSSSSSRSHSRLSFGRNNGYDSNENENDTAVIDAALDRAQEGASPTANPDPDPDPDHHPYLSRRTMSKTNFEAEYQFVNAMFDSQTPRPVSSSASESNGAGSKWLQPSPGESHLPFGGMLHASPQTGPTTPRSILMSQKLAQAHSDAVLPQLSPRMPHLSADLQTMPPLTLDSQPASAGPASIPAVTRQSASSLTINDLPSGSVLDEEIIGQRLEKEIRKMMIRTHLTDEAPELAGMNEGPQELKRIGDSLTRCIALRTKYMGLSLQREADNPRNARDWKIYPPAPPPAWRNFHEPSDSVSVEFNMDECTIPGDDGCVFAMGDDGVYAVYGSEEDRV</sequence>
<dbReference type="GO" id="GO:0003876">
    <property type="term" value="F:AMP deaminase activity"/>
    <property type="evidence" value="ECO:0007669"/>
    <property type="project" value="UniProtKB-EC"/>
</dbReference>
<keyword evidence="3" id="KW-1185">Reference proteome</keyword>
<protein>
    <submittedName>
        <fullName evidence="2">AMP deaminase</fullName>
        <ecNumber evidence="2">3.5.4.6</ecNumber>
    </submittedName>
</protein>
<accession>A0A9W8H496</accession>
<dbReference type="OrthoDB" id="1723809at2759"/>
<reference evidence="2" key="1">
    <citation type="submission" date="2022-07" db="EMBL/GenBank/DDBJ databases">
        <title>Phylogenomic reconstructions and comparative analyses of Kickxellomycotina fungi.</title>
        <authorList>
            <person name="Reynolds N.K."/>
            <person name="Stajich J.E."/>
            <person name="Barry K."/>
            <person name="Grigoriev I.V."/>
            <person name="Crous P."/>
            <person name="Smith M.E."/>
        </authorList>
    </citation>
    <scope>NUCLEOTIDE SEQUENCE</scope>
    <source>
        <strain evidence="2">BCRC 34489</strain>
    </source>
</reference>
<dbReference type="AlphaFoldDB" id="A0A9W8H496"/>